<reference evidence="2" key="1">
    <citation type="submission" date="2015-12" db="EMBL/GenBank/DDBJ databases">
        <title>Complete Genome Sequence of Azospirillum thiophilum BV-S.</title>
        <authorList>
            <person name="Fomenkov A."/>
            <person name="Vincze T."/>
            <person name="Grabovich M."/>
            <person name="Dubinina G."/>
            <person name="Orlova M."/>
            <person name="Belousova E."/>
            <person name="Roberts R.J."/>
        </authorList>
    </citation>
    <scope>NUCLEOTIDE SEQUENCE [LARGE SCALE GENOMIC DNA]</scope>
    <source>
        <strain evidence="2">BV-S</strain>
    </source>
</reference>
<dbReference type="EMBL" id="CP012403">
    <property type="protein sequence ID" value="ALG73780.1"/>
    <property type="molecule type" value="Genomic_DNA"/>
</dbReference>
<proteinExistence type="predicted"/>
<dbReference type="Pfam" id="PF13711">
    <property type="entry name" value="DUF4160"/>
    <property type="match status" value="1"/>
</dbReference>
<dbReference type="AlphaFoldDB" id="A0AAC8ZVZ2"/>
<reference evidence="1 2" key="2">
    <citation type="journal article" date="2016" name="Genome Announc.">
        <title>Complete Genome Sequence of a Strain of Azospirillum thiophilum Isolated from a Sulfide Spring.</title>
        <authorList>
            <person name="Fomenkov A."/>
            <person name="Vincze T."/>
            <person name="Grabovich M."/>
            <person name="Anton B.P."/>
            <person name="Dubinina G."/>
            <person name="Orlova M."/>
            <person name="Belousova E."/>
            <person name="Roberts R.J."/>
        </authorList>
    </citation>
    <scope>NUCLEOTIDE SEQUENCE [LARGE SCALE GENOMIC DNA]</scope>
    <source>
        <strain evidence="1 2">BV-S</strain>
    </source>
</reference>
<name>A0AAC8ZVZ2_9PROT</name>
<evidence type="ECO:0000313" key="1">
    <source>
        <dbReference type="EMBL" id="ALG73780.1"/>
    </source>
</evidence>
<evidence type="ECO:0008006" key="3">
    <source>
        <dbReference type="Google" id="ProtNLM"/>
    </source>
</evidence>
<gene>
    <name evidence="1" type="ORF">AL072_22950</name>
</gene>
<protein>
    <recommendedName>
        <fullName evidence="3">DUF4160 domain-containing protein</fullName>
    </recommendedName>
</protein>
<dbReference type="InterPro" id="IPR025427">
    <property type="entry name" value="DUF4160"/>
</dbReference>
<evidence type="ECO:0000313" key="2">
    <source>
        <dbReference type="Proteomes" id="UP000069935"/>
    </source>
</evidence>
<dbReference type="KEGG" id="ati:AL072_22950"/>
<keyword evidence="2" id="KW-1185">Reference proteome</keyword>
<dbReference type="Proteomes" id="UP000069935">
    <property type="component" value="Chromosome 3"/>
</dbReference>
<sequence length="80" mass="9097">MGKLMMFGKVALVIRNRDHNPPHFHVIGPDIDAMVGIDPLVLLRGTMPRLLWSQVEAWGLANRALLVAEWNRINPLFPMQ</sequence>
<dbReference type="RefSeq" id="WP_045584459.1">
    <property type="nucleotide sequence ID" value="NZ_CP012403.1"/>
</dbReference>
<accession>A0AAC8ZVZ2</accession>
<organism evidence="1 2">
    <name type="scientific">Azospirillum thiophilum</name>
    <dbReference type="NCBI Taxonomy" id="528244"/>
    <lineage>
        <taxon>Bacteria</taxon>
        <taxon>Pseudomonadati</taxon>
        <taxon>Pseudomonadota</taxon>
        <taxon>Alphaproteobacteria</taxon>
        <taxon>Rhodospirillales</taxon>
        <taxon>Azospirillaceae</taxon>
        <taxon>Azospirillum</taxon>
    </lineage>
</organism>